<feature type="domain" description="N-acetyltransferase" evidence="3">
    <location>
        <begin position="4"/>
        <end position="203"/>
    </location>
</feature>
<dbReference type="Proteomes" id="UP000240615">
    <property type="component" value="Chromosome"/>
</dbReference>
<dbReference type="Pfam" id="PF00583">
    <property type="entry name" value="Acetyltransf_1"/>
    <property type="match status" value="1"/>
</dbReference>
<reference evidence="4 5" key="1">
    <citation type="submission" date="2018-01" db="EMBL/GenBank/DDBJ databases">
        <title>Genetic Diversity of Clostridium botulinum in seafood.</title>
        <authorList>
            <person name="Athira V."/>
            <person name="Arun Jyothi P.V."/>
            <person name="Lalitha K.V."/>
            <person name="Joseph T.C."/>
        </authorList>
    </citation>
    <scope>NUCLEOTIDE SEQUENCE [LARGE SCALE GENOMIC DNA]</scope>
    <source>
        <strain evidence="4 5">Mfbjulcb8</strain>
    </source>
</reference>
<keyword evidence="2" id="KW-0012">Acyltransferase</keyword>
<dbReference type="InterPro" id="IPR000182">
    <property type="entry name" value="GNAT_dom"/>
</dbReference>
<proteinExistence type="predicted"/>
<protein>
    <submittedName>
        <fullName evidence="4">N-acetyltransferase</fullName>
    </submittedName>
</protein>
<organism evidence="4 5">
    <name type="scientific">Clostridium botulinum</name>
    <dbReference type="NCBI Taxonomy" id="1491"/>
    <lineage>
        <taxon>Bacteria</taxon>
        <taxon>Bacillati</taxon>
        <taxon>Bacillota</taxon>
        <taxon>Clostridia</taxon>
        <taxon>Eubacteriales</taxon>
        <taxon>Clostridiaceae</taxon>
        <taxon>Clostridium</taxon>
    </lineage>
</organism>
<dbReference type="InterPro" id="IPR050680">
    <property type="entry name" value="YpeA/RimI_acetyltransf"/>
</dbReference>
<evidence type="ECO:0000313" key="4">
    <source>
        <dbReference type="EMBL" id="AVQ38120.1"/>
    </source>
</evidence>
<name>A0ABC8CRV3_CLOBO</name>
<dbReference type="Gene3D" id="3.40.630.30">
    <property type="match status" value="1"/>
</dbReference>
<evidence type="ECO:0000256" key="1">
    <source>
        <dbReference type="ARBA" id="ARBA00022679"/>
    </source>
</evidence>
<sequence>MDNIYIEKYQNTDFRDIIALLVESFKSKFSQHQKLSNNDIENILYASWHLKADDPAYLHFVAKQDKKVVGVILIRCSKTENTNENIPIISLCRRYGICNVIMMYTKMIMLEDHKLNEGECYIEHIAVDGTCRGKGIGMLLLQHGEKALLDRGYTSYTLAVTEGNPAKHLYCRFGFRDIKKIKSHFKGYFVGESQWTIMQKVYTRRTERA</sequence>
<dbReference type="SUPFAM" id="SSF55729">
    <property type="entry name" value="Acyl-CoA N-acyltransferases (Nat)"/>
    <property type="match status" value="1"/>
</dbReference>
<accession>A0ABC8CRV3</accession>
<gene>
    <name evidence="4" type="ORF">C7M56_05280</name>
</gene>
<dbReference type="CDD" id="cd04301">
    <property type="entry name" value="NAT_SF"/>
    <property type="match status" value="1"/>
</dbReference>
<dbReference type="GO" id="GO:0016746">
    <property type="term" value="F:acyltransferase activity"/>
    <property type="evidence" value="ECO:0007669"/>
    <property type="project" value="UniProtKB-KW"/>
</dbReference>
<dbReference type="InterPro" id="IPR016181">
    <property type="entry name" value="Acyl_CoA_acyltransferase"/>
</dbReference>
<keyword evidence="1" id="KW-0808">Transferase</keyword>
<dbReference type="AlphaFoldDB" id="A0ABC8CRV3"/>
<dbReference type="EMBL" id="CP027777">
    <property type="protein sequence ID" value="AVQ38120.1"/>
    <property type="molecule type" value="Genomic_DNA"/>
</dbReference>
<dbReference type="PANTHER" id="PTHR43420:SF44">
    <property type="entry name" value="ACETYLTRANSFERASE YPEA"/>
    <property type="match status" value="1"/>
</dbReference>
<dbReference type="PANTHER" id="PTHR43420">
    <property type="entry name" value="ACETYLTRANSFERASE"/>
    <property type="match status" value="1"/>
</dbReference>
<evidence type="ECO:0000256" key="2">
    <source>
        <dbReference type="ARBA" id="ARBA00023315"/>
    </source>
</evidence>
<dbReference type="PROSITE" id="PS51186">
    <property type="entry name" value="GNAT"/>
    <property type="match status" value="1"/>
</dbReference>
<evidence type="ECO:0000259" key="3">
    <source>
        <dbReference type="PROSITE" id="PS51186"/>
    </source>
</evidence>
<evidence type="ECO:0000313" key="5">
    <source>
        <dbReference type="Proteomes" id="UP000240615"/>
    </source>
</evidence>
<dbReference type="RefSeq" id="WP_159036169.1">
    <property type="nucleotide sequence ID" value="NZ_CP027777.1"/>
</dbReference>